<evidence type="ECO:0000313" key="3">
    <source>
        <dbReference type="Proteomes" id="UP000008021"/>
    </source>
</evidence>
<dbReference type="EnsemblPlants" id="OMERI11G01690.1">
    <property type="protein sequence ID" value="OMERI11G01690.1"/>
    <property type="gene ID" value="OMERI11G01690"/>
</dbReference>
<reference evidence="2" key="1">
    <citation type="submission" date="2015-04" db="UniProtKB">
        <authorList>
            <consortium name="EnsemblPlants"/>
        </authorList>
    </citation>
    <scope>IDENTIFICATION</scope>
</reference>
<organism evidence="2">
    <name type="scientific">Oryza meridionalis</name>
    <dbReference type="NCBI Taxonomy" id="40149"/>
    <lineage>
        <taxon>Eukaryota</taxon>
        <taxon>Viridiplantae</taxon>
        <taxon>Streptophyta</taxon>
        <taxon>Embryophyta</taxon>
        <taxon>Tracheophyta</taxon>
        <taxon>Spermatophyta</taxon>
        <taxon>Magnoliopsida</taxon>
        <taxon>Liliopsida</taxon>
        <taxon>Poales</taxon>
        <taxon>Poaceae</taxon>
        <taxon>BOP clade</taxon>
        <taxon>Oryzoideae</taxon>
        <taxon>Oryzeae</taxon>
        <taxon>Oryzinae</taxon>
        <taxon>Oryza</taxon>
    </lineage>
</organism>
<evidence type="ECO:0000256" key="1">
    <source>
        <dbReference type="SAM" id="MobiDB-lite"/>
    </source>
</evidence>
<dbReference type="Gramene" id="OMERI11G01690.1">
    <property type="protein sequence ID" value="OMERI11G01690.1"/>
    <property type="gene ID" value="OMERI11G01690"/>
</dbReference>
<evidence type="ECO:0000313" key="2">
    <source>
        <dbReference type="EnsemblPlants" id="OMERI11G01690.1"/>
    </source>
</evidence>
<dbReference type="AlphaFoldDB" id="A0A0E0F1Z4"/>
<protein>
    <submittedName>
        <fullName evidence="2">Uncharacterized protein</fullName>
    </submittedName>
</protein>
<feature type="compositionally biased region" description="Basic and acidic residues" evidence="1">
    <location>
        <begin position="1"/>
        <end position="12"/>
    </location>
</feature>
<sequence length="87" mass="9852">MADDDHRSRGQSRDQPPSRQLDSDTALAPGRWATAIRRYRLAAPTRSRRDGDEARPGSALRFSRSRGLAVWGRWAGRQVKRRARLPG</sequence>
<reference evidence="2" key="2">
    <citation type="submission" date="2018-05" db="EMBL/GenBank/DDBJ databases">
        <title>OmerRS3 (Oryza meridionalis Reference Sequence Version 3).</title>
        <authorList>
            <person name="Zhang J."/>
            <person name="Kudrna D."/>
            <person name="Lee S."/>
            <person name="Talag J."/>
            <person name="Welchert J."/>
            <person name="Wing R.A."/>
        </authorList>
    </citation>
    <scope>NUCLEOTIDE SEQUENCE [LARGE SCALE GENOMIC DNA]</scope>
    <source>
        <strain evidence="2">cv. OR44</strain>
    </source>
</reference>
<accession>A0A0E0F1Z4</accession>
<dbReference type="Proteomes" id="UP000008021">
    <property type="component" value="Chromosome 11"/>
</dbReference>
<keyword evidence="3" id="KW-1185">Reference proteome</keyword>
<feature type="region of interest" description="Disordered" evidence="1">
    <location>
        <begin position="1"/>
        <end position="27"/>
    </location>
</feature>
<proteinExistence type="predicted"/>
<name>A0A0E0F1Z4_9ORYZ</name>
<dbReference type="HOGENOM" id="CLU_2487174_0_0_1"/>